<evidence type="ECO:0000256" key="3">
    <source>
        <dbReference type="ARBA" id="ARBA00038295"/>
    </source>
</evidence>
<dbReference type="SUPFAM" id="SSF46579">
    <property type="entry name" value="Prefoldin"/>
    <property type="match status" value="1"/>
</dbReference>
<dbReference type="InterPro" id="IPR052255">
    <property type="entry name" value="RNA_pol_II_subunit5-mediator"/>
</dbReference>
<evidence type="ECO:0000256" key="1">
    <source>
        <dbReference type="ARBA" id="ARBA00004123"/>
    </source>
</evidence>
<feature type="coiled-coil region" evidence="4">
    <location>
        <begin position="86"/>
        <end position="148"/>
    </location>
</feature>
<dbReference type="VEuPathDB" id="TriTrypDB:TEOVI_000119700"/>
<dbReference type="EMBL" id="CZPT02001262">
    <property type="protein sequence ID" value="SCU69631.1"/>
    <property type="molecule type" value="Genomic_DNA"/>
</dbReference>
<comment type="subcellular location">
    <subcellularLocation>
        <location evidence="1">Nucleus</location>
    </subcellularLocation>
</comment>
<comment type="similarity">
    <text evidence="3">Belongs to the RNA polymerase II subunit 5-mediating protein family.</text>
</comment>
<dbReference type="Gene3D" id="1.10.287.370">
    <property type="match status" value="1"/>
</dbReference>
<dbReference type="Proteomes" id="UP000195570">
    <property type="component" value="Unassembled WGS sequence"/>
</dbReference>
<evidence type="ECO:0000313" key="6">
    <source>
        <dbReference type="Proteomes" id="UP000195570"/>
    </source>
</evidence>
<dbReference type="GO" id="GO:0005634">
    <property type="term" value="C:nucleus"/>
    <property type="evidence" value="ECO:0007669"/>
    <property type="project" value="UniProtKB-SubCell"/>
</dbReference>
<dbReference type="GO" id="GO:0003682">
    <property type="term" value="F:chromatin binding"/>
    <property type="evidence" value="ECO:0007669"/>
    <property type="project" value="TreeGrafter"/>
</dbReference>
<keyword evidence="6" id="KW-1185">Reference proteome</keyword>
<dbReference type="PANTHER" id="PTHR15111">
    <property type="entry name" value="RNA POLYMERASE II SUBUNIT 5-MEDIATING PROTEIN NNX3"/>
    <property type="match status" value="1"/>
</dbReference>
<gene>
    <name evidence="5" type="ORF">TEOVI_000119700</name>
</gene>
<dbReference type="GO" id="GO:0019212">
    <property type="term" value="F:phosphatase inhibitor activity"/>
    <property type="evidence" value="ECO:0007669"/>
    <property type="project" value="TreeGrafter"/>
</dbReference>
<dbReference type="Pfam" id="PF02996">
    <property type="entry name" value="Prefoldin"/>
    <property type="match status" value="1"/>
</dbReference>
<keyword evidence="4" id="KW-0175">Coiled coil</keyword>
<proteinExistence type="inferred from homology"/>
<name>A0A1G4IC18_TRYEQ</name>
<dbReference type="GO" id="GO:0000122">
    <property type="term" value="P:negative regulation of transcription by RNA polymerase II"/>
    <property type="evidence" value="ECO:0007669"/>
    <property type="project" value="TreeGrafter"/>
</dbReference>
<organism evidence="5 6">
    <name type="scientific">Trypanosoma equiperdum</name>
    <dbReference type="NCBI Taxonomy" id="5694"/>
    <lineage>
        <taxon>Eukaryota</taxon>
        <taxon>Discoba</taxon>
        <taxon>Euglenozoa</taxon>
        <taxon>Kinetoplastea</taxon>
        <taxon>Metakinetoplastina</taxon>
        <taxon>Trypanosomatida</taxon>
        <taxon>Trypanosomatidae</taxon>
        <taxon>Trypanosoma</taxon>
    </lineage>
</organism>
<comment type="caution">
    <text evidence="5">The sequence shown here is derived from an EMBL/GenBank/DDBJ whole genome shotgun (WGS) entry which is preliminary data.</text>
</comment>
<sequence length="411" mass="45408">MDSDEGEVLTGAELFYYLTKKNQEQLERCRRKMGEYKQLQDVLQCITDRCRVPVLAPAASGAAYFEAIIDYTNNILVLLGDNWFTERSAKQAREIAERRLDFLRGEEAALIAEEGALAQRQQLFLTEIPSAEKAMAEVEATKQAAMENYSKKRVPVASESCQGAAANAPMKSFPLAQVDERPNFSGLDPVEGGTRAAPMEVGLKEEDMAIFDELDELTEEELLEIERELGDRIDDDELAERLMTERLIAKKERRVREEMERKRVTTITPSAATESVKGEGFEVCGQQLIPHDPSLAVPPAFKYTSPGDIGFAATLIVDEKKSGGSMPSVEANMKTPKRRVRFSDAVDIVPPDEHAPVLKRDVPSHVFGDVVERNARDPLSPGPVTGIISTTKKSIFRAEMENGAMGGVGSL</sequence>
<dbReference type="InterPro" id="IPR004127">
    <property type="entry name" value="Prefoldin_subunit_alpha"/>
</dbReference>
<evidence type="ECO:0000256" key="2">
    <source>
        <dbReference type="ARBA" id="ARBA00023242"/>
    </source>
</evidence>
<dbReference type="InterPro" id="IPR009053">
    <property type="entry name" value="Prefoldin"/>
</dbReference>
<dbReference type="RefSeq" id="XP_067080573.1">
    <property type="nucleotide sequence ID" value="XM_067224472.1"/>
</dbReference>
<protein>
    <submittedName>
        <fullName evidence="5">Prefoldin subunit, putative</fullName>
    </submittedName>
</protein>
<dbReference type="AlphaFoldDB" id="A0A1G4IC18"/>
<dbReference type="GO" id="GO:0003714">
    <property type="term" value="F:transcription corepressor activity"/>
    <property type="evidence" value="ECO:0007669"/>
    <property type="project" value="TreeGrafter"/>
</dbReference>
<evidence type="ECO:0000313" key="5">
    <source>
        <dbReference type="EMBL" id="SCU69631.1"/>
    </source>
</evidence>
<accession>A0A1G4IC18</accession>
<evidence type="ECO:0000256" key="4">
    <source>
        <dbReference type="SAM" id="Coils"/>
    </source>
</evidence>
<keyword evidence="2" id="KW-0539">Nucleus</keyword>
<dbReference type="PANTHER" id="PTHR15111:SF0">
    <property type="entry name" value="UNCONVENTIONAL PREFOLDIN RPB5 INTERACTOR 1"/>
    <property type="match status" value="1"/>
</dbReference>
<dbReference type="GeneID" id="92375137"/>
<reference evidence="5" key="1">
    <citation type="submission" date="2016-09" db="EMBL/GenBank/DDBJ databases">
        <authorList>
            <person name="Hebert L."/>
            <person name="Moumen B."/>
        </authorList>
    </citation>
    <scope>NUCLEOTIDE SEQUENCE [LARGE SCALE GENOMIC DNA]</scope>
    <source>
        <strain evidence="5">OVI</strain>
    </source>
</reference>
<dbReference type="CDD" id="cd23159">
    <property type="entry name" value="Prefoldin_URI1"/>
    <property type="match status" value="1"/>
</dbReference>